<evidence type="ECO:0000313" key="3">
    <source>
        <dbReference type="EMBL" id="RYU14105.1"/>
    </source>
</evidence>
<dbReference type="InterPro" id="IPR013078">
    <property type="entry name" value="His_Pase_superF_clade-1"/>
</dbReference>
<dbReference type="AlphaFoldDB" id="A0A4Q5J8U5"/>
<dbReference type="Proteomes" id="UP000291189">
    <property type="component" value="Unassembled WGS sequence"/>
</dbReference>
<organism evidence="3 4">
    <name type="scientific">Nocardioides iriomotensis</name>
    <dbReference type="NCBI Taxonomy" id="715784"/>
    <lineage>
        <taxon>Bacteria</taxon>
        <taxon>Bacillati</taxon>
        <taxon>Actinomycetota</taxon>
        <taxon>Actinomycetes</taxon>
        <taxon>Propionibacteriales</taxon>
        <taxon>Nocardioidaceae</taxon>
        <taxon>Nocardioides</taxon>
    </lineage>
</organism>
<evidence type="ECO:0000256" key="2">
    <source>
        <dbReference type="PIRSR" id="PIRSR613078-2"/>
    </source>
</evidence>
<dbReference type="GO" id="GO:0016791">
    <property type="term" value="F:phosphatase activity"/>
    <property type="evidence" value="ECO:0007669"/>
    <property type="project" value="TreeGrafter"/>
</dbReference>
<name>A0A4Q5J8U5_9ACTN</name>
<feature type="binding site" evidence="2">
    <location>
        <position position="63"/>
    </location>
    <ligand>
        <name>substrate</name>
    </ligand>
</feature>
<dbReference type="PANTHER" id="PTHR48100">
    <property type="entry name" value="BROAD-SPECIFICITY PHOSPHATASE YOR283W-RELATED"/>
    <property type="match status" value="1"/>
</dbReference>
<gene>
    <name evidence="3" type="ORF">ETU37_04140</name>
</gene>
<dbReference type="PANTHER" id="PTHR48100:SF15">
    <property type="entry name" value="SEDOHEPTULOSE 1,7-BISPHOSPHATASE"/>
    <property type="match status" value="1"/>
</dbReference>
<evidence type="ECO:0000256" key="1">
    <source>
        <dbReference type="PIRSR" id="PIRSR613078-1"/>
    </source>
</evidence>
<dbReference type="Pfam" id="PF00300">
    <property type="entry name" value="His_Phos_1"/>
    <property type="match status" value="1"/>
</dbReference>
<evidence type="ECO:0000313" key="4">
    <source>
        <dbReference type="Proteomes" id="UP000291189"/>
    </source>
</evidence>
<dbReference type="PIRSF" id="PIRSF000709">
    <property type="entry name" value="6PFK_2-Ptase"/>
    <property type="match status" value="1"/>
</dbReference>
<dbReference type="SMART" id="SM00855">
    <property type="entry name" value="PGAM"/>
    <property type="match status" value="1"/>
</dbReference>
<comment type="caution">
    <text evidence="3">The sequence shown here is derived from an EMBL/GenBank/DDBJ whole genome shotgun (WGS) entry which is preliminary data.</text>
</comment>
<dbReference type="SUPFAM" id="SSF53254">
    <property type="entry name" value="Phosphoglycerate mutase-like"/>
    <property type="match status" value="1"/>
</dbReference>
<dbReference type="CDD" id="cd07067">
    <property type="entry name" value="HP_PGM_like"/>
    <property type="match status" value="1"/>
</dbReference>
<sequence length="193" mass="21568">MSASANAQVWLVRHGETEWSRDGRHTSVTDIPLTEVGVEVAHDLAERLADHDFGLVLTSPRSRARRTAELAGFPEAEVDEDLVEWAYGDYEGITTAEIREREPGWTIWTHPAPGGETAPEVTARLDRVVARVSAALAEDRRVLLFSHGHALRALAARWIEQPVDEGRFLRLDTATISVLGYERENPVILRWNA</sequence>
<accession>A0A4Q5J8U5</accession>
<proteinExistence type="predicted"/>
<feature type="active site" description="Proton donor/acceptor" evidence="1">
    <location>
        <position position="84"/>
    </location>
</feature>
<protein>
    <submittedName>
        <fullName evidence="3">Histidine phosphatase family protein</fullName>
    </submittedName>
</protein>
<feature type="active site" description="Tele-phosphohistidine intermediate" evidence="1">
    <location>
        <position position="14"/>
    </location>
</feature>
<dbReference type="RefSeq" id="WP_129985619.1">
    <property type="nucleotide sequence ID" value="NZ_SDPU01000012.1"/>
</dbReference>
<reference evidence="3 4" key="1">
    <citation type="submission" date="2019-01" db="EMBL/GenBank/DDBJ databases">
        <title>Nocardioides guangzhouensis sp. nov., an actinobacterium isolated from soil.</title>
        <authorList>
            <person name="Fu Y."/>
            <person name="Cai Y."/>
            <person name="Lin Z."/>
            <person name="Chen P."/>
        </authorList>
    </citation>
    <scope>NUCLEOTIDE SEQUENCE [LARGE SCALE GENOMIC DNA]</scope>
    <source>
        <strain evidence="3 4">NBRC 105384</strain>
    </source>
</reference>
<dbReference type="InterPro" id="IPR050275">
    <property type="entry name" value="PGM_Phosphatase"/>
</dbReference>
<dbReference type="Gene3D" id="3.40.50.1240">
    <property type="entry name" value="Phosphoglycerate mutase-like"/>
    <property type="match status" value="1"/>
</dbReference>
<dbReference type="EMBL" id="SDPU01000012">
    <property type="protein sequence ID" value="RYU14105.1"/>
    <property type="molecule type" value="Genomic_DNA"/>
</dbReference>
<feature type="binding site" evidence="2">
    <location>
        <begin position="84"/>
        <end position="87"/>
    </location>
    <ligand>
        <name>substrate</name>
    </ligand>
</feature>
<dbReference type="InterPro" id="IPR029033">
    <property type="entry name" value="His_PPase_superfam"/>
</dbReference>
<dbReference type="OrthoDB" id="4697614at2"/>
<keyword evidence="4" id="KW-1185">Reference proteome</keyword>